<name>A0ACD3A5W9_9AGAR</name>
<evidence type="ECO:0000313" key="1">
    <source>
        <dbReference type="EMBL" id="TFK61071.1"/>
    </source>
</evidence>
<protein>
    <submittedName>
        <fullName evidence="1">Uncharacterized protein</fullName>
    </submittedName>
</protein>
<organism evidence="1 2">
    <name type="scientific">Pluteus cervinus</name>
    <dbReference type="NCBI Taxonomy" id="181527"/>
    <lineage>
        <taxon>Eukaryota</taxon>
        <taxon>Fungi</taxon>
        <taxon>Dikarya</taxon>
        <taxon>Basidiomycota</taxon>
        <taxon>Agaricomycotina</taxon>
        <taxon>Agaricomycetes</taxon>
        <taxon>Agaricomycetidae</taxon>
        <taxon>Agaricales</taxon>
        <taxon>Pluteineae</taxon>
        <taxon>Pluteaceae</taxon>
        <taxon>Pluteus</taxon>
    </lineage>
</organism>
<sequence>MPQSSSASSSASSSQEETLIQAYNNAYSLVHRAIEAEIFSGDYHTAHNLLRQAISAFEHCIRVGHKKSNERRRAKLQLSTCIERVNLLGSYMHSVVEAKEFHEAEPSPPPPLPSPFTINHEFGNSPGIVFLSMVERKLWTNLPAHRHLPPPSAHTRNPIYLTPLLSPTLPPTTYHIHSETSTRFKGLSWHNLHVKDPIYHQTLYTMSFSTPYDSHKPTSVPQCTMYRGCAYDNICARVTFDLPSGTGSPIRVFPVCPMKIESSGGTMIMDEPDHQGVGSGSKGKGNRAPASWTPRRFTYGNRRFVWRSNTPDIPRRNAPASASNSTTSHSSASASTRSKRSTESVIKMLFSTGSVPIGEELYEIQREHGGERGDEVFEKRLVWGETRAFGPGPAYTVHMVGGLDQLFREYLLASMMATKLIKAFRDRQDKSAIE</sequence>
<gene>
    <name evidence="1" type="ORF">BDN72DRAFT_484723</name>
</gene>
<dbReference type="Proteomes" id="UP000308600">
    <property type="component" value="Unassembled WGS sequence"/>
</dbReference>
<keyword evidence="2" id="KW-1185">Reference proteome</keyword>
<accession>A0ACD3A5W9</accession>
<evidence type="ECO:0000313" key="2">
    <source>
        <dbReference type="Proteomes" id="UP000308600"/>
    </source>
</evidence>
<dbReference type="EMBL" id="ML208698">
    <property type="protein sequence ID" value="TFK61071.1"/>
    <property type="molecule type" value="Genomic_DNA"/>
</dbReference>
<reference evidence="1 2" key="1">
    <citation type="journal article" date="2019" name="Nat. Ecol. Evol.">
        <title>Megaphylogeny resolves global patterns of mushroom evolution.</title>
        <authorList>
            <person name="Varga T."/>
            <person name="Krizsan K."/>
            <person name="Foldi C."/>
            <person name="Dima B."/>
            <person name="Sanchez-Garcia M."/>
            <person name="Sanchez-Ramirez S."/>
            <person name="Szollosi G.J."/>
            <person name="Szarkandi J.G."/>
            <person name="Papp V."/>
            <person name="Albert L."/>
            <person name="Andreopoulos W."/>
            <person name="Angelini C."/>
            <person name="Antonin V."/>
            <person name="Barry K.W."/>
            <person name="Bougher N.L."/>
            <person name="Buchanan P."/>
            <person name="Buyck B."/>
            <person name="Bense V."/>
            <person name="Catcheside P."/>
            <person name="Chovatia M."/>
            <person name="Cooper J."/>
            <person name="Damon W."/>
            <person name="Desjardin D."/>
            <person name="Finy P."/>
            <person name="Geml J."/>
            <person name="Haridas S."/>
            <person name="Hughes K."/>
            <person name="Justo A."/>
            <person name="Karasinski D."/>
            <person name="Kautmanova I."/>
            <person name="Kiss B."/>
            <person name="Kocsube S."/>
            <person name="Kotiranta H."/>
            <person name="LaButti K.M."/>
            <person name="Lechner B.E."/>
            <person name="Liimatainen K."/>
            <person name="Lipzen A."/>
            <person name="Lukacs Z."/>
            <person name="Mihaltcheva S."/>
            <person name="Morgado L.N."/>
            <person name="Niskanen T."/>
            <person name="Noordeloos M.E."/>
            <person name="Ohm R.A."/>
            <person name="Ortiz-Santana B."/>
            <person name="Ovrebo C."/>
            <person name="Racz N."/>
            <person name="Riley R."/>
            <person name="Savchenko A."/>
            <person name="Shiryaev A."/>
            <person name="Soop K."/>
            <person name="Spirin V."/>
            <person name="Szebenyi C."/>
            <person name="Tomsovsky M."/>
            <person name="Tulloss R.E."/>
            <person name="Uehling J."/>
            <person name="Grigoriev I.V."/>
            <person name="Vagvolgyi C."/>
            <person name="Papp T."/>
            <person name="Martin F.M."/>
            <person name="Miettinen O."/>
            <person name="Hibbett D.S."/>
            <person name="Nagy L.G."/>
        </authorList>
    </citation>
    <scope>NUCLEOTIDE SEQUENCE [LARGE SCALE GENOMIC DNA]</scope>
    <source>
        <strain evidence="1 2">NL-1719</strain>
    </source>
</reference>
<proteinExistence type="predicted"/>